<evidence type="ECO:0000256" key="1">
    <source>
        <dbReference type="SAM" id="Phobius"/>
    </source>
</evidence>
<comment type="caution">
    <text evidence="3">The sequence shown here is derived from an EMBL/GenBank/DDBJ whole genome shotgun (WGS) entry which is preliminary data.</text>
</comment>
<dbReference type="Pfam" id="PF04892">
    <property type="entry name" value="VanZ"/>
    <property type="match status" value="1"/>
</dbReference>
<evidence type="ECO:0000313" key="3">
    <source>
        <dbReference type="EMBL" id="MFD1647388.1"/>
    </source>
</evidence>
<reference evidence="3 4" key="1">
    <citation type="journal article" date="2019" name="Int. J. Syst. Evol. Microbiol.">
        <title>The Global Catalogue of Microorganisms (GCM) 10K type strain sequencing project: providing services to taxonomists for standard genome sequencing and annotation.</title>
        <authorList>
            <consortium name="The Broad Institute Genomics Platform"/>
            <consortium name="The Broad Institute Genome Sequencing Center for Infectious Disease"/>
            <person name="Wu L."/>
            <person name="Ma J."/>
        </authorList>
    </citation>
    <scope>NUCLEOTIDE SEQUENCE [LARGE SCALE GENOMIC DNA]</scope>
    <source>
        <strain evidence="3 4">CGMCC 1.10390</strain>
    </source>
</reference>
<sequence length="133" mass="13705">MTRLDRRRAWLWGPAVGWGTVVLVASLVDPPGAATATTGPFGVLAADKWQHGLAYAVLGGLVARALGRRTARAALLAVGVAVAVGFGVELLQSFVPWRTASLVDGAANAVGAVVGVAGWQFASKRSPSGWERS</sequence>
<feature type="transmembrane region" description="Helical" evidence="1">
    <location>
        <begin position="73"/>
        <end position="95"/>
    </location>
</feature>
<protein>
    <submittedName>
        <fullName evidence="3">VanZ family protein</fullName>
    </submittedName>
</protein>
<accession>A0ABD6DPI7</accession>
<keyword evidence="4" id="KW-1185">Reference proteome</keyword>
<organism evidence="3 4">
    <name type="scientific">Haloarchaeobius litoreus</name>
    <dbReference type="NCBI Taxonomy" id="755306"/>
    <lineage>
        <taxon>Archaea</taxon>
        <taxon>Methanobacteriati</taxon>
        <taxon>Methanobacteriota</taxon>
        <taxon>Stenosarchaea group</taxon>
        <taxon>Halobacteria</taxon>
        <taxon>Halobacteriales</taxon>
        <taxon>Halorubellaceae</taxon>
        <taxon>Haloarchaeobius</taxon>
    </lineage>
</organism>
<evidence type="ECO:0000259" key="2">
    <source>
        <dbReference type="Pfam" id="PF04892"/>
    </source>
</evidence>
<gene>
    <name evidence="3" type="ORF">ACFSBL_17000</name>
</gene>
<keyword evidence="1" id="KW-1133">Transmembrane helix</keyword>
<feature type="transmembrane region" description="Helical" evidence="1">
    <location>
        <begin position="48"/>
        <end position="66"/>
    </location>
</feature>
<keyword evidence="1" id="KW-0472">Membrane</keyword>
<dbReference type="EMBL" id="JBHUDO010000003">
    <property type="protein sequence ID" value="MFD1647388.1"/>
    <property type="molecule type" value="Genomic_DNA"/>
</dbReference>
<feature type="transmembrane region" description="Helical" evidence="1">
    <location>
        <begin position="9"/>
        <end position="28"/>
    </location>
</feature>
<name>A0ABD6DPI7_9EURY</name>
<keyword evidence="1" id="KW-0812">Transmembrane</keyword>
<dbReference type="PANTHER" id="PTHR28008">
    <property type="entry name" value="DOMAIN PROTEIN, PUTATIVE (AFU_ORTHOLOGUE AFUA_3G10980)-RELATED"/>
    <property type="match status" value="1"/>
</dbReference>
<dbReference type="InterPro" id="IPR006976">
    <property type="entry name" value="VanZ-like"/>
</dbReference>
<feature type="transmembrane region" description="Helical" evidence="1">
    <location>
        <begin position="101"/>
        <end position="122"/>
    </location>
</feature>
<evidence type="ECO:0000313" key="4">
    <source>
        <dbReference type="Proteomes" id="UP001597034"/>
    </source>
</evidence>
<dbReference type="RefSeq" id="WP_256400555.1">
    <property type="nucleotide sequence ID" value="NZ_JANHJR010000003.1"/>
</dbReference>
<feature type="domain" description="VanZ-like" evidence="2">
    <location>
        <begin position="52"/>
        <end position="120"/>
    </location>
</feature>
<proteinExistence type="predicted"/>
<dbReference type="AlphaFoldDB" id="A0ABD6DPI7"/>
<dbReference type="Proteomes" id="UP001597034">
    <property type="component" value="Unassembled WGS sequence"/>
</dbReference>
<dbReference type="PANTHER" id="PTHR28008:SF1">
    <property type="entry name" value="DOMAIN PROTEIN, PUTATIVE (AFU_ORTHOLOGUE AFUA_3G10980)-RELATED"/>
    <property type="match status" value="1"/>
</dbReference>
<dbReference type="NCBIfam" id="NF037970">
    <property type="entry name" value="vanZ_1"/>
    <property type="match status" value="1"/>
</dbReference>